<dbReference type="Pfam" id="PF00348">
    <property type="entry name" value="polyprenyl_synt"/>
    <property type="match status" value="1"/>
</dbReference>
<evidence type="ECO:0000256" key="4">
    <source>
        <dbReference type="RuleBase" id="RU004466"/>
    </source>
</evidence>
<dbReference type="CDD" id="cd00685">
    <property type="entry name" value="Trans_IPPS_HT"/>
    <property type="match status" value="1"/>
</dbReference>
<dbReference type="Gene3D" id="1.10.600.10">
    <property type="entry name" value="Farnesyl Diphosphate Synthase"/>
    <property type="match status" value="1"/>
</dbReference>
<organism evidence="5 6">
    <name type="scientific">Aspergillus carbonarius (strain ITEM 5010)</name>
    <dbReference type="NCBI Taxonomy" id="602072"/>
    <lineage>
        <taxon>Eukaryota</taxon>
        <taxon>Fungi</taxon>
        <taxon>Dikarya</taxon>
        <taxon>Ascomycota</taxon>
        <taxon>Pezizomycotina</taxon>
        <taxon>Eurotiomycetes</taxon>
        <taxon>Eurotiomycetidae</taxon>
        <taxon>Eurotiales</taxon>
        <taxon>Aspergillaceae</taxon>
        <taxon>Aspergillus</taxon>
        <taxon>Aspergillus subgen. Circumdati</taxon>
    </lineage>
</organism>
<dbReference type="STRING" id="602072.A0A1R3R7V1"/>
<dbReference type="GO" id="GO:0046872">
    <property type="term" value="F:metal ion binding"/>
    <property type="evidence" value="ECO:0007669"/>
    <property type="project" value="UniProtKB-KW"/>
</dbReference>
<dbReference type="OrthoDB" id="6921389at2759"/>
<dbReference type="GO" id="GO:0043386">
    <property type="term" value="P:mycotoxin biosynthetic process"/>
    <property type="evidence" value="ECO:0007669"/>
    <property type="project" value="UniProtKB-ARBA"/>
</dbReference>
<evidence type="ECO:0000256" key="1">
    <source>
        <dbReference type="ARBA" id="ARBA00022679"/>
    </source>
</evidence>
<dbReference type="GO" id="GO:0008299">
    <property type="term" value="P:isoprenoid biosynthetic process"/>
    <property type="evidence" value="ECO:0007669"/>
    <property type="project" value="InterPro"/>
</dbReference>
<comment type="similarity">
    <text evidence="4">Belongs to the FPP/GGPP synthase family.</text>
</comment>
<proteinExistence type="inferred from homology"/>
<dbReference type="VEuPathDB" id="FungiDB:ASPCADRAFT_400705"/>
<dbReference type="SFLD" id="SFLDS00005">
    <property type="entry name" value="Isoprenoid_Synthase_Type_I"/>
    <property type="match status" value="1"/>
</dbReference>
<dbReference type="GO" id="GO:0046165">
    <property type="term" value="P:alcohol biosynthetic process"/>
    <property type="evidence" value="ECO:0007669"/>
    <property type="project" value="UniProtKB-ARBA"/>
</dbReference>
<keyword evidence="1 4" id="KW-0808">Transferase</keyword>
<dbReference type="PANTHER" id="PTHR12001:SF44">
    <property type="entry name" value="GERANYLGERANYL PYROPHOSPHATE SYNTHASE"/>
    <property type="match status" value="1"/>
</dbReference>
<dbReference type="EMBL" id="KV907516">
    <property type="protein sequence ID" value="OOF90567.1"/>
    <property type="molecule type" value="Genomic_DNA"/>
</dbReference>
<gene>
    <name evidence="5" type="ORF">ASPCADRAFT_400705</name>
</gene>
<dbReference type="PROSITE" id="PS00723">
    <property type="entry name" value="POLYPRENYL_SYNTHASE_1"/>
    <property type="match status" value="1"/>
</dbReference>
<protein>
    <submittedName>
        <fullName evidence="5">Uncharacterized protein</fullName>
    </submittedName>
</protein>
<evidence type="ECO:0000256" key="3">
    <source>
        <dbReference type="ARBA" id="ARBA00022842"/>
    </source>
</evidence>
<dbReference type="GO" id="GO:0004659">
    <property type="term" value="F:prenyltransferase activity"/>
    <property type="evidence" value="ECO:0007669"/>
    <property type="project" value="InterPro"/>
</dbReference>
<dbReference type="OMA" id="CAFLEML"/>
<dbReference type="InterPro" id="IPR008949">
    <property type="entry name" value="Isoprenoid_synthase_dom_sf"/>
</dbReference>
<dbReference type="PROSITE" id="PS00444">
    <property type="entry name" value="POLYPRENYL_SYNTHASE_2"/>
    <property type="match status" value="1"/>
</dbReference>
<keyword evidence="3" id="KW-0460">Magnesium</keyword>
<name>A0A1R3R7V1_ASPC5</name>
<dbReference type="InterPro" id="IPR033749">
    <property type="entry name" value="Polyprenyl_synt_CS"/>
</dbReference>
<dbReference type="SUPFAM" id="SSF48576">
    <property type="entry name" value="Terpenoid synthases"/>
    <property type="match status" value="1"/>
</dbReference>
<evidence type="ECO:0000313" key="6">
    <source>
        <dbReference type="Proteomes" id="UP000188318"/>
    </source>
</evidence>
<reference evidence="6" key="1">
    <citation type="journal article" date="2017" name="Genome Biol.">
        <title>Comparative genomics reveals high biological diversity and specific adaptations in the industrially and medically important fungal genus Aspergillus.</title>
        <authorList>
            <person name="de Vries R.P."/>
            <person name="Riley R."/>
            <person name="Wiebenga A."/>
            <person name="Aguilar-Osorio G."/>
            <person name="Amillis S."/>
            <person name="Uchima C.A."/>
            <person name="Anderluh G."/>
            <person name="Asadollahi M."/>
            <person name="Askin M."/>
            <person name="Barry K."/>
            <person name="Battaglia E."/>
            <person name="Bayram O."/>
            <person name="Benocci T."/>
            <person name="Braus-Stromeyer S.A."/>
            <person name="Caldana C."/>
            <person name="Canovas D."/>
            <person name="Cerqueira G.C."/>
            <person name="Chen F."/>
            <person name="Chen W."/>
            <person name="Choi C."/>
            <person name="Clum A."/>
            <person name="Dos Santos R.A."/>
            <person name="Damasio A.R."/>
            <person name="Diallinas G."/>
            <person name="Emri T."/>
            <person name="Fekete E."/>
            <person name="Flipphi M."/>
            <person name="Freyberg S."/>
            <person name="Gallo A."/>
            <person name="Gournas C."/>
            <person name="Habgood R."/>
            <person name="Hainaut M."/>
            <person name="Harispe M.L."/>
            <person name="Henrissat B."/>
            <person name="Hilden K.S."/>
            <person name="Hope R."/>
            <person name="Hossain A."/>
            <person name="Karabika E."/>
            <person name="Karaffa L."/>
            <person name="Karanyi Z."/>
            <person name="Krasevec N."/>
            <person name="Kuo A."/>
            <person name="Kusch H."/>
            <person name="LaButti K."/>
            <person name="Lagendijk E.L."/>
            <person name="Lapidus A."/>
            <person name="Levasseur A."/>
            <person name="Lindquist E."/>
            <person name="Lipzen A."/>
            <person name="Logrieco A.F."/>
            <person name="MacCabe A."/>
            <person name="Maekelae M.R."/>
            <person name="Malavazi I."/>
            <person name="Melin P."/>
            <person name="Meyer V."/>
            <person name="Mielnichuk N."/>
            <person name="Miskei M."/>
            <person name="Molnar A.P."/>
            <person name="Mule G."/>
            <person name="Ngan C.Y."/>
            <person name="Orejas M."/>
            <person name="Orosz E."/>
            <person name="Ouedraogo J.P."/>
            <person name="Overkamp K.M."/>
            <person name="Park H.-S."/>
            <person name="Perrone G."/>
            <person name="Piumi F."/>
            <person name="Punt P.J."/>
            <person name="Ram A.F."/>
            <person name="Ramon A."/>
            <person name="Rauscher S."/>
            <person name="Record E."/>
            <person name="Riano-Pachon D.M."/>
            <person name="Robert V."/>
            <person name="Roehrig J."/>
            <person name="Ruller R."/>
            <person name="Salamov A."/>
            <person name="Salih N.S."/>
            <person name="Samson R.A."/>
            <person name="Sandor E."/>
            <person name="Sanguinetti M."/>
            <person name="Schuetze T."/>
            <person name="Sepcic K."/>
            <person name="Shelest E."/>
            <person name="Sherlock G."/>
            <person name="Sophianopoulou V."/>
            <person name="Squina F.M."/>
            <person name="Sun H."/>
            <person name="Susca A."/>
            <person name="Todd R.B."/>
            <person name="Tsang A."/>
            <person name="Unkles S.E."/>
            <person name="van de Wiele N."/>
            <person name="van Rossen-Uffink D."/>
            <person name="Oliveira J.V."/>
            <person name="Vesth T.C."/>
            <person name="Visser J."/>
            <person name="Yu J.-H."/>
            <person name="Zhou M."/>
            <person name="Andersen M.R."/>
            <person name="Archer D.B."/>
            <person name="Baker S.E."/>
            <person name="Benoit I."/>
            <person name="Brakhage A.A."/>
            <person name="Braus G.H."/>
            <person name="Fischer R."/>
            <person name="Frisvad J.C."/>
            <person name="Goldman G.H."/>
            <person name="Houbraken J."/>
            <person name="Oakley B."/>
            <person name="Pocsi I."/>
            <person name="Scazzocchio C."/>
            <person name="Seiboth B."/>
            <person name="vanKuyk P.A."/>
            <person name="Wortman J."/>
            <person name="Dyer P.S."/>
            <person name="Grigoriev I.V."/>
        </authorList>
    </citation>
    <scope>NUCLEOTIDE SEQUENCE [LARGE SCALE GENOMIC DNA]</scope>
    <source>
        <strain evidence="6">ITEM 5010</strain>
    </source>
</reference>
<dbReference type="InterPro" id="IPR000092">
    <property type="entry name" value="Polyprenyl_synt"/>
</dbReference>
<sequence>MIVITLLTMAPSEQPDKESELENAILAPYTYLSTQPGKNLRSLLLSAFNEYLHVPPAALTTITNIITMLHTASLLIDDIQDHSVLRRGQPVAHHIFGEAQTINSANYVYFLALQEVMTLNTPSAVGIYLEEMISLHRGQGMDLFWRDTFTCPTEEEYIETTLNKTSGLFRLAIRLMQTQSRLPNPNPKILPLVNTLGILFQIVDDYRNLCNESYTDKKGFAEDLTEGKFSFPVIHCIQTDRENKELLGILKERTESVEVKRYAVGIMDRMGSLEYTRGVIGGLVGRAREEIKGTWRTSQRPTGWPYLLCTPSCV</sequence>
<evidence type="ECO:0000256" key="2">
    <source>
        <dbReference type="ARBA" id="ARBA00022723"/>
    </source>
</evidence>
<dbReference type="AlphaFoldDB" id="A0A1R3R7V1"/>
<keyword evidence="6" id="KW-1185">Reference proteome</keyword>
<evidence type="ECO:0000313" key="5">
    <source>
        <dbReference type="EMBL" id="OOF90567.1"/>
    </source>
</evidence>
<keyword evidence="2" id="KW-0479">Metal-binding</keyword>
<dbReference type="PANTHER" id="PTHR12001">
    <property type="entry name" value="GERANYLGERANYL PYROPHOSPHATE SYNTHASE"/>
    <property type="match status" value="1"/>
</dbReference>
<accession>A0A1R3R7V1</accession>
<dbReference type="Proteomes" id="UP000188318">
    <property type="component" value="Unassembled WGS sequence"/>
</dbReference>